<dbReference type="Pfam" id="PF13472">
    <property type="entry name" value="Lipase_GDSL_2"/>
    <property type="match status" value="1"/>
</dbReference>
<dbReference type="InterPro" id="IPR037461">
    <property type="entry name" value="CtCE2-like_dom"/>
</dbReference>
<dbReference type="InterPro" id="IPR052762">
    <property type="entry name" value="PCW_deacetylase/CE"/>
</dbReference>
<dbReference type="Gene3D" id="3.40.50.1110">
    <property type="entry name" value="SGNH hydrolase"/>
    <property type="match status" value="1"/>
</dbReference>
<sequence length="324" mass="35391">MAIYHANDLLPLAQRTGRWVVRKINNQPVLYTTNLGSVIKMVSQAAREVQVTVLDNGSAQVASQFYAYRVDQGQWQRVAAAKGTWTIPLPSCQSHLIEVMTAGNTDLDPVWTGQAGFAIISITSRPGALHPAPLQPLVDFIGDSITTGCWVAGHHASADYRPESNYVGIASDQLGIDSVRIAYSAGGVLRPATGGVPVASQFLPQIDQTTRWAVNRPDMVVVNIGVNDRRYPTDQFILAYDHFISQVKSTFPNSLILIMVPFSQTFRTEIVRCAHRHHLPVIDTRGWCTSFIDGLHPDQIGAQTAGRRLAGALAPFLKQIKGGK</sequence>
<dbReference type="EMBL" id="AZGM01000070">
    <property type="protein sequence ID" value="KRM26941.1"/>
    <property type="molecule type" value="Genomic_DNA"/>
</dbReference>
<dbReference type="STRING" id="1423782.FD32_GL000185"/>
<protein>
    <recommendedName>
        <fullName evidence="1">SGNH hydrolase-type esterase domain-containing protein</fullName>
    </recommendedName>
</protein>
<dbReference type="PANTHER" id="PTHR37834:SF2">
    <property type="entry name" value="ESTERASE, SGNH HYDROLASE-TYPE"/>
    <property type="match status" value="1"/>
</dbReference>
<organism evidence="2 3">
    <name type="scientific">Limosilactobacillus panis DSM 6035</name>
    <dbReference type="NCBI Taxonomy" id="1423782"/>
    <lineage>
        <taxon>Bacteria</taxon>
        <taxon>Bacillati</taxon>
        <taxon>Bacillota</taxon>
        <taxon>Bacilli</taxon>
        <taxon>Lactobacillales</taxon>
        <taxon>Lactobacillaceae</taxon>
        <taxon>Limosilactobacillus</taxon>
    </lineage>
</organism>
<keyword evidence="3" id="KW-1185">Reference proteome</keyword>
<evidence type="ECO:0000259" key="1">
    <source>
        <dbReference type="Pfam" id="PF13472"/>
    </source>
</evidence>
<evidence type="ECO:0000313" key="3">
    <source>
        <dbReference type="Proteomes" id="UP000051412"/>
    </source>
</evidence>
<name>A0A0R1XB94_9LACO</name>
<dbReference type="PATRIC" id="fig|1423782.4.peg.186"/>
<dbReference type="SUPFAM" id="SSF52266">
    <property type="entry name" value="SGNH hydrolase"/>
    <property type="match status" value="1"/>
</dbReference>
<dbReference type="OrthoDB" id="9801375at2"/>
<dbReference type="CDD" id="cd01831">
    <property type="entry name" value="Endoglucanase_E_like"/>
    <property type="match status" value="1"/>
</dbReference>
<reference evidence="2 3" key="1">
    <citation type="journal article" date="2015" name="Genome Announc.">
        <title>Expanding the biotechnology potential of lactobacilli through comparative genomics of 213 strains and associated genera.</title>
        <authorList>
            <person name="Sun Z."/>
            <person name="Harris H.M."/>
            <person name="McCann A."/>
            <person name="Guo C."/>
            <person name="Argimon S."/>
            <person name="Zhang W."/>
            <person name="Yang X."/>
            <person name="Jeffery I.B."/>
            <person name="Cooney J.C."/>
            <person name="Kagawa T.F."/>
            <person name="Liu W."/>
            <person name="Song Y."/>
            <person name="Salvetti E."/>
            <person name="Wrobel A."/>
            <person name="Rasinkangas P."/>
            <person name="Parkhill J."/>
            <person name="Rea M.C."/>
            <person name="O'Sullivan O."/>
            <person name="Ritari J."/>
            <person name="Douillard F.P."/>
            <person name="Paul Ross R."/>
            <person name="Yang R."/>
            <person name="Briner A.E."/>
            <person name="Felis G.E."/>
            <person name="de Vos W.M."/>
            <person name="Barrangou R."/>
            <person name="Klaenhammer T.R."/>
            <person name="Caufield P.W."/>
            <person name="Cui Y."/>
            <person name="Zhang H."/>
            <person name="O'Toole P.W."/>
        </authorList>
    </citation>
    <scope>NUCLEOTIDE SEQUENCE [LARGE SCALE GENOMIC DNA]</scope>
    <source>
        <strain evidence="2 3">DSM 6035</strain>
    </source>
</reference>
<dbReference type="AlphaFoldDB" id="A0A0R1XB94"/>
<dbReference type="PANTHER" id="PTHR37834">
    <property type="entry name" value="GDSL-LIKE LIPASE/ACYLHYDROLASE DOMAIN PROTEIN (AFU_ORTHOLOGUE AFUA_2G00620)"/>
    <property type="match status" value="1"/>
</dbReference>
<feature type="domain" description="SGNH hydrolase-type esterase" evidence="1">
    <location>
        <begin position="140"/>
        <end position="302"/>
    </location>
</feature>
<dbReference type="InterPro" id="IPR013830">
    <property type="entry name" value="SGNH_hydro"/>
</dbReference>
<dbReference type="InterPro" id="IPR036514">
    <property type="entry name" value="SGNH_hydro_sf"/>
</dbReference>
<dbReference type="Proteomes" id="UP000051412">
    <property type="component" value="Unassembled WGS sequence"/>
</dbReference>
<comment type="caution">
    <text evidence="2">The sequence shown here is derived from an EMBL/GenBank/DDBJ whole genome shotgun (WGS) entry which is preliminary data.</text>
</comment>
<dbReference type="GO" id="GO:0052689">
    <property type="term" value="F:carboxylic ester hydrolase activity"/>
    <property type="evidence" value="ECO:0007669"/>
    <property type="project" value="InterPro"/>
</dbReference>
<dbReference type="RefSeq" id="WP_047767703.1">
    <property type="nucleotide sequence ID" value="NZ_AZGM01000070.1"/>
</dbReference>
<evidence type="ECO:0000313" key="2">
    <source>
        <dbReference type="EMBL" id="KRM26941.1"/>
    </source>
</evidence>
<gene>
    <name evidence="2" type="ORF">FD32_GL000185</name>
</gene>
<proteinExistence type="predicted"/>
<accession>A0A0R1XB94</accession>